<gene>
    <name evidence="1" type="ORF">ACFO60_04075</name>
</gene>
<proteinExistence type="predicted"/>
<dbReference type="InterPro" id="IPR008928">
    <property type="entry name" value="6-hairpin_glycosidase_sf"/>
</dbReference>
<comment type="caution">
    <text evidence="1">The sequence shown here is derived from an EMBL/GenBank/DDBJ whole genome shotgun (WGS) entry which is preliminary data.</text>
</comment>
<organism evidence="1 2">
    <name type="scientific">Sphaerisporangium dianthi</name>
    <dbReference type="NCBI Taxonomy" id="1436120"/>
    <lineage>
        <taxon>Bacteria</taxon>
        <taxon>Bacillati</taxon>
        <taxon>Actinomycetota</taxon>
        <taxon>Actinomycetes</taxon>
        <taxon>Streptosporangiales</taxon>
        <taxon>Streptosporangiaceae</taxon>
        <taxon>Sphaerisporangium</taxon>
    </lineage>
</organism>
<evidence type="ECO:0000313" key="1">
    <source>
        <dbReference type="EMBL" id="MFC4529933.1"/>
    </source>
</evidence>
<evidence type="ECO:0000313" key="2">
    <source>
        <dbReference type="Proteomes" id="UP001596004"/>
    </source>
</evidence>
<name>A0ABV9CAA4_9ACTN</name>
<reference evidence="2" key="1">
    <citation type="journal article" date="2019" name="Int. J. Syst. Evol. Microbiol.">
        <title>The Global Catalogue of Microorganisms (GCM) 10K type strain sequencing project: providing services to taxonomists for standard genome sequencing and annotation.</title>
        <authorList>
            <consortium name="The Broad Institute Genomics Platform"/>
            <consortium name="The Broad Institute Genome Sequencing Center for Infectious Disease"/>
            <person name="Wu L."/>
            <person name="Ma J."/>
        </authorList>
    </citation>
    <scope>NUCLEOTIDE SEQUENCE [LARGE SCALE GENOMIC DNA]</scope>
    <source>
        <strain evidence="2">CGMCC 4.7132</strain>
    </source>
</reference>
<dbReference type="Proteomes" id="UP001596004">
    <property type="component" value="Unassembled WGS sequence"/>
</dbReference>
<accession>A0ABV9CAA4</accession>
<protein>
    <recommendedName>
        <fullName evidence="3">Lanthionine synthetase</fullName>
    </recommendedName>
</protein>
<dbReference type="RefSeq" id="WP_380837038.1">
    <property type="nucleotide sequence ID" value="NZ_JBHSFP010000002.1"/>
</dbReference>
<dbReference type="SUPFAM" id="SSF48208">
    <property type="entry name" value="Six-hairpin glycosidases"/>
    <property type="match status" value="1"/>
</dbReference>
<sequence length="393" mass="42209">MTRHEGRLGALAAVDASAAELADRMVGLSVRGLPPGYTDGMFVFTRRGRRGGDGRWTAVPEGRSVRYSAIVALGAAALPEDRQRAALAGDTVHDLVGNLVKELPAVTNLGDAALIAWAAAETGHPDLDAGLRRLAELEGALSSGDPVYTVEVSWALAALVAAHRVAGGGAGLSGKLERARERLLTGLGGDRLYRHVLGPASWYRAHVGCFADQVYPLQALARLHAHTGDGEARKAAEQIAAGICEAQGPQGQWWWHYDARTGGVVEGYPVYSVHQLAMAPMALLDLADAGGASHLKEIALGLHWMTSRPEVADELIVEELDLTWRKAARDDPKKIVRGVRAVATAINQGSRIGVLDRIYPPLAVDRECRPYELGWLLYAWLFSLPRDTPGQQR</sequence>
<dbReference type="EMBL" id="JBHSFP010000002">
    <property type="protein sequence ID" value="MFC4529933.1"/>
    <property type="molecule type" value="Genomic_DNA"/>
</dbReference>
<keyword evidence="2" id="KW-1185">Reference proteome</keyword>
<evidence type="ECO:0008006" key="3">
    <source>
        <dbReference type="Google" id="ProtNLM"/>
    </source>
</evidence>